<reference evidence="10" key="1">
    <citation type="journal article" date="2021" name="PeerJ">
        <title>Extensive microbial diversity within the chicken gut microbiome revealed by metagenomics and culture.</title>
        <authorList>
            <person name="Gilroy R."/>
            <person name="Ravi A."/>
            <person name="Getino M."/>
            <person name="Pursley I."/>
            <person name="Horton D.L."/>
            <person name="Alikhan N.F."/>
            <person name="Baker D."/>
            <person name="Gharbi K."/>
            <person name="Hall N."/>
            <person name="Watson M."/>
            <person name="Adriaenssens E.M."/>
            <person name="Foster-Nyarko E."/>
            <person name="Jarju S."/>
            <person name="Secka A."/>
            <person name="Antonio M."/>
            <person name="Oren A."/>
            <person name="Chaudhuri R.R."/>
            <person name="La Ragione R."/>
            <person name="Hildebrand F."/>
            <person name="Pallen M.J."/>
        </authorList>
    </citation>
    <scope>NUCLEOTIDE SEQUENCE</scope>
    <source>
        <strain evidence="10">ChiHjej12B11-16260</strain>
    </source>
</reference>
<evidence type="ECO:0000256" key="3">
    <source>
        <dbReference type="ARBA" id="ARBA00022801"/>
    </source>
</evidence>
<reference evidence="10" key="2">
    <citation type="submission" date="2021-04" db="EMBL/GenBank/DDBJ databases">
        <authorList>
            <person name="Gilroy R."/>
        </authorList>
    </citation>
    <scope>NUCLEOTIDE SEQUENCE</scope>
    <source>
        <strain evidence="10">ChiHjej12B11-16260</strain>
    </source>
</reference>
<dbReference type="InterPro" id="IPR029069">
    <property type="entry name" value="HotDog_dom_sf"/>
</dbReference>
<evidence type="ECO:0000256" key="2">
    <source>
        <dbReference type="ARBA" id="ARBA00022516"/>
    </source>
</evidence>
<evidence type="ECO:0000256" key="4">
    <source>
        <dbReference type="ARBA" id="ARBA00022832"/>
    </source>
</evidence>
<comment type="caution">
    <text evidence="10">The sequence shown here is derived from an EMBL/GenBank/DDBJ whole genome shotgun (WGS) entry which is preliminary data.</text>
</comment>
<dbReference type="AlphaFoldDB" id="A0A9D1VQY2"/>
<dbReference type="GO" id="GO:0016297">
    <property type="term" value="F:fatty acyl-[ACP] hydrolase activity"/>
    <property type="evidence" value="ECO:0007669"/>
    <property type="project" value="InterPro"/>
</dbReference>
<dbReference type="Gene3D" id="3.10.129.10">
    <property type="entry name" value="Hotdog Thioesterase"/>
    <property type="match status" value="2"/>
</dbReference>
<dbReference type="Proteomes" id="UP000824246">
    <property type="component" value="Unassembled WGS sequence"/>
</dbReference>
<keyword evidence="4" id="KW-0276">Fatty acid metabolism</keyword>
<evidence type="ECO:0000256" key="1">
    <source>
        <dbReference type="ARBA" id="ARBA00006500"/>
    </source>
</evidence>
<evidence type="ECO:0000256" key="5">
    <source>
        <dbReference type="ARBA" id="ARBA00022946"/>
    </source>
</evidence>
<keyword evidence="6" id="KW-0443">Lipid metabolism</keyword>
<dbReference type="InterPro" id="IPR002864">
    <property type="entry name" value="Acyl-ACP_thioesterase_NHD"/>
</dbReference>
<feature type="domain" description="Acyl-ACP thioesterase N-terminal hotdog" evidence="8">
    <location>
        <begin position="4"/>
        <end position="124"/>
    </location>
</feature>
<dbReference type="PANTHER" id="PTHR31727">
    <property type="entry name" value="OLEOYL-ACYL CARRIER PROTEIN THIOESTERASE 1, CHLOROPLASTIC"/>
    <property type="match status" value="1"/>
</dbReference>
<dbReference type="EMBL" id="DXFB01000103">
    <property type="protein sequence ID" value="HIX45321.1"/>
    <property type="molecule type" value="Genomic_DNA"/>
</dbReference>
<sequence>MKEKIFSKTFCLSPGESNGQQEMPLSLLAGRIIEVATLHAESWNVGYTELIKHHLAWVLSRLTIEVKRFPAINENYTLLTWIESYNKHFSARNFELIDGEGRTFGFARTIWVVLDLTTRRSSDMSRLENLGRLVLDRPCPIEPFSHIKVEAEQKMLSYPVRYSDIDLNRHVNSMRYIEHILDLYPFSWYDRYRVSRFEIAFAHEARPGIDIDVYARQTTETDHCIELRHEESCLCKSRLCFELRPEPVSLPFMG</sequence>
<evidence type="ECO:0000259" key="8">
    <source>
        <dbReference type="Pfam" id="PF01643"/>
    </source>
</evidence>
<dbReference type="InterPro" id="IPR049427">
    <property type="entry name" value="Acyl-ACP_TE_C"/>
</dbReference>
<dbReference type="CDD" id="cd00586">
    <property type="entry name" value="4HBT"/>
    <property type="match status" value="1"/>
</dbReference>
<dbReference type="GO" id="GO:0000036">
    <property type="term" value="F:acyl carrier activity"/>
    <property type="evidence" value="ECO:0007669"/>
    <property type="project" value="TreeGrafter"/>
</dbReference>
<accession>A0A9D1VQY2</accession>
<evidence type="ECO:0000256" key="6">
    <source>
        <dbReference type="ARBA" id="ARBA00023098"/>
    </source>
</evidence>
<keyword evidence="7" id="KW-0275">Fatty acid biosynthesis</keyword>
<feature type="domain" description="Acyl-ACP thioesterase-like C-terminal" evidence="9">
    <location>
        <begin position="150"/>
        <end position="224"/>
    </location>
</feature>
<gene>
    <name evidence="10" type="ORF">H9982_03785</name>
</gene>
<dbReference type="InterPro" id="IPR045023">
    <property type="entry name" value="FATA/B"/>
</dbReference>
<dbReference type="Pfam" id="PF01643">
    <property type="entry name" value="Acyl-ACP_TE"/>
    <property type="match status" value="1"/>
</dbReference>
<evidence type="ECO:0000313" key="11">
    <source>
        <dbReference type="Proteomes" id="UP000824246"/>
    </source>
</evidence>
<keyword evidence="5" id="KW-0809">Transit peptide</keyword>
<keyword evidence="3" id="KW-0378">Hydrolase</keyword>
<keyword evidence="2" id="KW-0444">Lipid biosynthesis</keyword>
<evidence type="ECO:0000256" key="7">
    <source>
        <dbReference type="ARBA" id="ARBA00023160"/>
    </source>
</evidence>
<evidence type="ECO:0000313" key="10">
    <source>
        <dbReference type="EMBL" id="HIX45321.1"/>
    </source>
</evidence>
<name>A0A9D1VQY2_9BACT</name>
<comment type="similarity">
    <text evidence="1">Belongs to the acyl-ACP thioesterase family.</text>
</comment>
<dbReference type="SUPFAM" id="SSF54637">
    <property type="entry name" value="Thioesterase/thiol ester dehydrase-isomerase"/>
    <property type="match status" value="2"/>
</dbReference>
<proteinExistence type="inferred from homology"/>
<dbReference type="Pfam" id="PF20791">
    <property type="entry name" value="Acyl-ACP_TE_C"/>
    <property type="match status" value="1"/>
</dbReference>
<organism evidence="10 11">
    <name type="scientific">Candidatus Barnesiella excrementipullorum</name>
    <dbReference type="NCBI Taxonomy" id="2838479"/>
    <lineage>
        <taxon>Bacteria</taxon>
        <taxon>Pseudomonadati</taxon>
        <taxon>Bacteroidota</taxon>
        <taxon>Bacteroidia</taxon>
        <taxon>Bacteroidales</taxon>
        <taxon>Barnesiellaceae</taxon>
        <taxon>Barnesiella</taxon>
    </lineage>
</organism>
<evidence type="ECO:0000259" key="9">
    <source>
        <dbReference type="Pfam" id="PF20791"/>
    </source>
</evidence>
<protein>
    <submittedName>
        <fullName evidence="10">Acyl-[acyl-carrier-protein] thioesterase</fullName>
    </submittedName>
</protein>
<dbReference type="PANTHER" id="PTHR31727:SF6">
    <property type="entry name" value="OLEOYL-ACYL CARRIER PROTEIN THIOESTERASE 1, CHLOROPLASTIC"/>
    <property type="match status" value="1"/>
</dbReference>